<sequence length="644" mass="72170">MERTAVSLQRLQPSPRAARKSEWLRSVLAHHHCPDPGVENEIVVLATGIDQYLQEVFHHLAYPNRDDTVSSEDFTALCAVLGLTGAEKGKRAMKGKEGTGDGLKEEADEEFRDVCSGLPCQLSFKDFHSRLCGYFRVRSARRGTGECAWRLPVTEDTELVERQIRLRWPRVRRRKCVSFDLTRDQNGAANRSMKGRTAEDRDSDEVAALRELVEDLRSALQGSDARCLALEVALRRERSRTLPSPSGFTSTVSTPSTPTTTSITLIQGKLVPTLRIKGQCSSAGGEGARRVARRRDIRDPLLRELKLIRSARDGQLEEAIKFNERLEEELRWAYQEVRKLQAVESALRKENAHIRRRAEEAREALSLGLERVRMIQEQAQCVPQLQSRITQLETELHQYRSRCTCIPDPAHQQTYPIGTEDACSKTADAECLQRAVEGRAASDEEEDDRGMREEGQGSLSEAKKHMSWMHSCGKGCQSHAVHQLPSQSHLHDKNLISTFKDSRGRCSWKGQNQEQPEGSRGCEKEKRPEEEEDKTSLREKEKTRLSLLEEKFADALTLLLQLRNKNVSRRALGKIVMDTLDVCSRSGDGPSQVLQVADALCVRLSSRDLLGNGGGDEAGDSREKLLLPSSGCQTSSVNPLLISC</sequence>
<feature type="coiled-coil region" evidence="1">
    <location>
        <begin position="323"/>
        <end position="402"/>
    </location>
</feature>
<proteinExistence type="predicted"/>
<dbReference type="OrthoDB" id="10054715at2759"/>
<gene>
    <name evidence="3" type="primary">si:ch211-112f3.4</name>
</gene>
<dbReference type="Proteomes" id="UP000694389">
    <property type="component" value="Unassembled WGS sequence"/>
</dbReference>
<dbReference type="Ensembl" id="ENSDLAT00005022683.2">
    <property type="protein sequence ID" value="ENSDLAP00005021183.1"/>
    <property type="gene ID" value="ENSDLAG00005009818.2"/>
</dbReference>
<protein>
    <recommendedName>
        <fullName evidence="5">EF-hand and coiled-coil domain-containing protein 1</fullName>
    </recommendedName>
</protein>
<feature type="compositionally biased region" description="Basic and acidic residues" evidence="2">
    <location>
        <begin position="520"/>
        <end position="541"/>
    </location>
</feature>
<dbReference type="OMA" id="TCSKTDA"/>
<organism evidence="3 4">
    <name type="scientific">Dicentrarchus labrax</name>
    <name type="common">European seabass</name>
    <name type="synonym">Morone labrax</name>
    <dbReference type="NCBI Taxonomy" id="13489"/>
    <lineage>
        <taxon>Eukaryota</taxon>
        <taxon>Metazoa</taxon>
        <taxon>Chordata</taxon>
        <taxon>Craniata</taxon>
        <taxon>Vertebrata</taxon>
        <taxon>Euteleostomi</taxon>
        <taxon>Actinopterygii</taxon>
        <taxon>Neopterygii</taxon>
        <taxon>Teleostei</taxon>
        <taxon>Neoteleostei</taxon>
        <taxon>Acanthomorphata</taxon>
        <taxon>Eupercaria</taxon>
        <taxon>Moronidae</taxon>
        <taxon>Dicentrarchus</taxon>
    </lineage>
</organism>
<feature type="region of interest" description="Disordered" evidence="2">
    <location>
        <begin position="506"/>
        <end position="541"/>
    </location>
</feature>
<reference evidence="3" key="1">
    <citation type="submission" date="2025-08" db="UniProtKB">
        <authorList>
            <consortium name="Ensembl"/>
        </authorList>
    </citation>
    <scope>IDENTIFICATION</scope>
</reference>
<name>A0A8C4ER22_DICLA</name>
<keyword evidence="1" id="KW-0175">Coiled coil</keyword>
<dbReference type="GeneTree" id="ENSGT00940000165705"/>
<dbReference type="RefSeq" id="XP_051271954.1">
    <property type="nucleotide sequence ID" value="XM_051415994.1"/>
</dbReference>
<dbReference type="GeneID" id="127372363"/>
<evidence type="ECO:0000313" key="4">
    <source>
        <dbReference type="Proteomes" id="UP000694389"/>
    </source>
</evidence>
<accession>A0A8C4ER22</accession>
<feature type="region of interest" description="Disordered" evidence="2">
    <location>
        <begin position="241"/>
        <end position="260"/>
    </location>
</feature>
<evidence type="ECO:0000313" key="3">
    <source>
        <dbReference type="Ensembl" id="ENSDLAP00005021183.1"/>
    </source>
</evidence>
<dbReference type="AlphaFoldDB" id="A0A8C4ER22"/>
<dbReference type="InterPro" id="IPR031601">
    <property type="entry name" value="CCD48"/>
</dbReference>
<feature type="region of interest" description="Disordered" evidence="2">
    <location>
        <begin position="437"/>
        <end position="464"/>
    </location>
</feature>
<evidence type="ECO:0000256" key="2">
    <source>
        <dbReference type="SAM" id="MobiDB-lite"/>
    </source>
</evidence>
<feature type="compositionally biased region" description="Low complexity" evidence="2">
    <location>
        <begin position="243"/>
        <end position="260"/>
    </location>
</feature>
<dbReference type="Pfam" id="PF15799">
    <property type="entry name" value="CCD48"/>
    <property type="match status" value="2"/>
</dbReference>
<reference evidence="3" key="2">
    <citation type="submission" date="2025-09" db="UniProtKB">
        <authorList>
            <consortium name="Ensembl"/>
        </authorList>
    </citation>
    <scope>IDENTIFICATION</scope>
</reference>
<keyword evidence="4" id="KW-1185">Reference proteome</keyword>
<evidence type="ECO:0008006" key="5">
    <source>
        <dbReference type="Google" id="ProtNLM"/>
    </source>
</evidence>
<evidence type="ECO:0000256" key="1">
    <source>
        <dbReference type="SAM" id="Coils"/>
    </source>
</evidence>